<dbReference type="InterPro" id="IPR013083">
    <property type="entry name" value="Znf_RING/FYVE/PHD"/>
</dbReference>
<evidence type="ECO:0000256" key="2">
    <source>
        <dbReference type="ARBA" id="ARBA00022771"/>
    </source>
</evidence>
<dbReference type="SUPFAM" id="SSF57850">
    <property type="entry name" value="RING/U-box"/>
    <property type="match status" value="1"/>
</dbReference>
<dbReference type="SMART" id="SM00184">
    <property type="entry name" value="RING"/>
    <property type="match status" value="1"/>
</dbReference>
<dbReference type="Pfam" id="PF13639">
    <property type="entry name" value="zf-RING_2"/>
    <property type="match status" value="1"/>
</dbReference>
<dbReference type="InterPro" id="IPR011016">
    <property type="entry name" value="Znf_RING-CH"/>
</dbReference>
<evidence type="ECO:0000313" key="7">
    <source>
        <dbReference type="EMBL" id="GMN38870.1"/>
    </source>
</evidence>
<keyword evidence="3" id="KW-0862">Zinc</keyword>
<dbReference type="EMBL" id="BTGU01000008">
    <property type="protein sequence ID" value="GMN38870.1"/>
    <property type="molecule type" value="Genomic_DNA"/>
</dbReference>
<evidence type="ECO:0000259" key="6">
    <source>
        <dbReference type="PROSITE" id="PS50089"/>
    </source>
</evidence>
<evidence type="ECO:0000256" key="4">
    <source>
        <dbReference type="PROSITE-ProRule" id="PRU00175"/>
    </source>
</evidence>
<dbReference type="Proteomes" id="UP001187192">
    <property type="component" value="Unassembled WGS sequence"/>
</dbReference>
<keyword evidence="5" id="KW-0472">Membrane</keyword>
<dbReference type="PROSITE" id="PS50089">
    <property type="entry name" value="ZF_RING_2"/>
    <property type="match status" value="1"/>
</dbReference>
<reference evidence="7" key="1">
    <citation type="submission" date="2023-07" db="EMBL/GenBank/DDBJ databases">
        <title>draft genome sequence of fig (Ficus carica).</title>
        <authorList>
            <person name="Takahashi T."/>
            <person name="Nishimura K."/>
        </authorList>
    </citation>
    <scope>NUCLEOTIDE SEQUENCE</scope>
</reference>
<protein>
    <recommendedName>
        <fullName evidence="6">RING-type domain-containing protein</fullName>
    </recommendedName>
</protein>
<dbReference type="PANTHER" id="PTHR45969:SF55">
    <property type="entry name" value="OS07G0686300 PROTEIN"/>
    <property type="match status" value="1"/>
</dbReference>
<dbReference type="AlphaFoldDB" id="A0AA87ZSR1"/>
<evidence type="ECO:0000256" key="5">
    <source>
        <dbReference type="SAM" id="Phobius"/>
    </source>
</evidence>
<dbReference type="InterPro" id="IPR001841">
    <property type="entry name" value="Znf_RING"/>
</dbReference>
<dbReference type="PANTHER" id="PTHR45969">
    <property type="entry name" value="RING ZINC FINGER PROTEIN-RELATED"/>
    <property type="match status" value="1"/>
</dbReference>
<proteinExistence type="predicted"/>
<keyword evidence="5" id="KW-0812">Transmembrane</keyword>
<comment type="caution">
    <text evidence="7">The sequence shown here is derived from an EMBL/GenBank/DDBJ whole genome shotgun (WGS) entry which is preliminary data.</text>
</comment>
<name>A0AA87ZSR1_FICCA</name>
<dbReference type="GO" id="GO:0061630">
    <property type="term" value="F:ubiquitin protein ligase activity"/>
    <property type="evidence" value="ECO:0007669"/>
    <property type="project" value="TreeGrafter"/>
</dbReference>
<dbReference type="GO" id="GO:0016567">
    <property type="term" value="P:protein ubiquitination"/>
    <property type="evidence" value="ECO:0007669"/>
    <property type="project" value="TreeGrafter"/>
</dbReference>
<dbReference type="Gene3D" id="3.30.40.10">
    <property type="entry name" value="Zinc/RING finger domain, C3HC4 (zinc finger)"/>
    <property type="match status" value="1"/>
</dbReference>
<gene>
    <name evidence="7" type="ORF">TIFTF001_008098</name>
</gene>
<evidence type="ECO:0000256" key="3">
    <source>
        <dbReference type="ARBA" id="ARBA00022833"/>
    </source>
</evidence>
<dbReference type="SMART" id="SM00744">
    <property type="entry name" value="RINGv"/>
    <property type="match status" value="1"/>
</dbReference>
<keyword evidence="1" id="KW-0479">Metal-binding</keyword>
<keyword evidence="2 4" id="KW-0863">Zinc-finger</keyword>
<feature type="domain" description="RING-type" evidence="6">
    <location>
        <begin position="94"/>
        <end position="136"/>
    </location>
</feature>
<feature type="transmembrane region" description="Helical" evidence="5">
    <location>
        <begin position="33"/>
        <end position="52"/>
    </location>
</feature>
<evidence type="ECO:0000313" key="8">
    <source>
        <dbReference type="Proteomes" id="UP001187192"/>
    </source>
</evidence>
<sequence length="188" mass="21776">MIQSQLAFSTPTCFSLQHFLSSFLKITTLPLTMWNYVILILTNLKYAFYIILYNDYFSSLPPFYDTPMTTGSEELLRVTRYEHNNDGGHIAENCAVCLGEVEDGAEIGELRCSHVFHKLCLERWVSLKRMTCPLCRGSLAPPPRSISTTTTTTTTFEEADFREHLVLFFKFCSFNSEDDDDRHSWWLR</sequence>
<evidence type="ECO:0000256" key="1">
    <source>
        <dbReference type="ARBA" id="ARBA00022723"/>
    </source>
</evidence>
<keyword evidence="8" id="KW-1185">Reference proteome</keyword>
<accession>A0AA87ZSR1</accession>
<organism evidence="7 8">
    <name type="scientific">Ficus carica</name>
    <name type="common">Common fig</name>
    <dbReference type="NCBI Taxonomy" id="3494"/>
    <lineage>
        <taxon>Eukaryota</taxon>
        <taxon>Viridiplantae</taxon>
        <taxon>Streptophyta</taxon>
        <taxon>Embryophyta</taxon>
        <taxon>Tracheophyta</taxon>
        <taxon>Spermatophyta</taxon>
        <taxon>Magnoliopsida</taxon>
        <taxon>eudicotyledons</taxon>
        <taxon>Gunneridae</taxon>
        <taxon>Pentapetalae</taxon>
        <taxon>rosids</taxon>
        <taxon>fabids</taxon>
        <taxon>Rosales</taxon>
        <taxon>Moraceae</taxon>
        <taxon>Ficeae</taxon>
        <taxon>Ficus</taxon>
    </lineage>
</organism>
<dbReference type="GO" id="GO:0008270">
    <property type="term" value="F:zinc ion binding"/>
    <property type="evidence" value="ECO:0007669"/>
    <property type="project" value="UniProtKB-KW"/>
</dbReference>
<keyword evidence="5" id="KW-1133">Transmembrane helix</keyword>